<sequence length="259" mass="29018">MHATCGIDWAEDHHDVAVVDSGAQLLGKLRISDDAAGFQDLLHLLAEHGDSPHDPIPVAIETSRGLLVACLRASGRRVYAISPMAVARYRDRHAVSRKKSDHQDAVVLANILRTDASLHRPLPHDSDLVKAIAVLARAQQDAVWDRTRAHNRLRSHLREYYPAILEACAAKRERLLSREARTILAIAPTPAEAARLTRHRLRTAVIRAGRQRRIEAETDRLLEVFRRTWLRQPALVEQAMGRQTLALLAQLYAACQALR</sequence>
<dbReference type="InterPro" id="IPR047650">
    <property type="entry name" value="Transpos_IS110"/>
</dbReference>
<dbReference type="PANTHER" id="PTHR33055">
    <property type="entry name" value="TRANSPOSASE FOR INSERTION SEQUENCE ELEMENT IS1111A"/>
    <property type="match status" value="1"/>
</dbReference>
<dbReference type="Proteomes" id="UP000181942">
    <property type="component" value="Unassembled WGS sequence"/>
</dbReference>
<evidence type="ECO:0000259" key="1">
    <source>
        <dbReference type="Pfam" id="PF01548"/>
    </source>
</evidence>
<dbReference type="PANTHER" id="PTHR33055:SF3">
    <property type="entry name" value="PUTATIVE TRANSPOSASE FOR IS117-RELATED"/>
    <property type="match status" value="1"/>
</dbReference>
<dbReference type="GO" id="GO:0003677">
    <property type="term" value="F:DNA binding"/>
    <property type="evidence" value="ECO:0007669"/>
    <property type="project" value="InterPro"/>
</dbReference>
<feature type="domain" description="Transposase IS110-like N-terminal" evidence="1">
    <location>
        <begin position="5"/>
        <end position="162"/>
    </location>
</feature>
<dbReference type="GO" id="GO:0004803">
    <property type="term" value="F:transposase activity"/>
    <property type="evidence" value="ECO:0007669"/>
    <property type="project" value="InterPro"/>
</dbReference>
<dbReference type="GO" id="GO:0006313">
    <property type="term" value="P:DNA transposition"/>
    <property type="evidence" value="ECO:0007669"/>
    <property type="project" value="InterPro"/>
</dbReference>
<proteinExistence type="predicted"/>
<dbReference type="InterPro" id="IPR002525">
    <property type="entry name" value="Transp_IS110-like_N"/>
</dbReference>
<name>A0A1I2YGH7_9ACTN</name>
<organism evidence="2 3">
    <name type="scientific">Streptomyces mirabilis</name>
    <dbReference type="NCBI Taxonomy" id="68239"/>
    <lineage>
        <taxon>Bacteria</taxon>
        <taxon>Bacillati</taxon>
        <taxon>Actinomycetota</taxon>
        <taxon>Actinomycetes</taxon>
        <taxon>Kitasatosporales</taxon>
        <taxon>Streptomycetaceae</taxon>
        <taxon>Streptomyces</taxon>
    </lineage>
</organism>
<evidence type="ECO:0000313" key="3">
    <source>
        <dbReference type="Proteomes" id="UP000181942"/>
    </source>
</evidence>
<dbReference type="Pfam" id="PF01548">
    <property type="entry name" value="DEDD_Tnp_IS110"/>
    <property type="match status" value="1"/>
</dbReference>
<evidence type="ECO:0000313" key="2">
    <source>
        <dbReference type="EMBL" id="SFH24743.1"/>
    </source>
</evidence>
<gene>
    <name evidence="2" type="ORF">SAMN02787118_1771</name>
</gene>
<dbReference type="EMBL" id="FONR01000077">
    <property type="protein sequence ID" value="SFH24743.1"/>
    <property type="molecule type" value="Genomic_DNA"/>
</dbReference>
<protein>
    <submittedName>
        <fullName evidence="2">Transposase</fullName>
    </submittedName>
</protein>
<accession>A0A1I2YGH7</accession>
<reference evidence="2 3" key="1">
    <citation type="submission" date="2016-10" db="EMBL/GenBank/DDBJ databases">
        <authorList>
            <person name="de Groot N.N."/>
        </authorList>
    </citation>
    <scope>NUCLEOTIDE SEQUENCE [LARGE SCALE GENOMIC DNA]</scope>
    <source>
        <strain evidence="2 3">OK461</strain>
    </source>
</reference>
<dbReference type="AlphaFoldDB" id="A0A1I2YGH7"/>